<dbReference type="RefSeq" id="WP_020583505.1">
    <property type="nucleotide sequence ID" value="NZ_JOJP01000001.1"/>
</dbReference>
<proteinExistence type="predicted"/>
<keyword evidence="1" id="KW-0472">Membrane</keyword>
<evidence type="ECO:0000313" key="2">
    <source>
        <dbReference type="EMBL" id="KEI71790.1"/>
    </source>
</evidence>
<evidence type="ECO:0000313" key="3">
    <source>
        <dbReference type="Proteomes" id="UP000027997"/>
    </source>
</evidence>
<dbReference type="GO" id="GO:0043683">
    <property type="term" value="P:type IV pilus assembly"/>
    <property type="evidence" value="ECO:0007669"/>
    <property type="project" value="InterPro"/>
</dbReference>
<comment type="caution">
    <text evidence="2">The sequence shown here is derived from an EMBL/GenBank/DDBJ whole genome shotgun (WGS) entry which is preliminary data.</text>
</comment>
<accession>A0A081KCB4</accession>
<dbReference type="Pfam" id="PF07963">
    <property type="entry name" value="N_methyl"/>
    <property type="match status" value="1"/>
</dbReference>
<keyword evidence="1" id="KW-1133">Transmembrane helix</keyword>
<dbReference type="AlphaFoldDB" id="A0A081KCB4"/>
<keyword evidence="3" id="KW-1185">Reference proteome</keyword>
<dbReference type="Pfam" id="PF16074">
    <property type="entry name" value="PilW"/>
    <property type="match status" value="1"/>
</dbReference>
<dbReference type="EMBL" id="JOJP01000001">
    <property type="protein sequence ID" value="KEI71790.1"/>
    <property type="molecule type" value="Genomic_DNA"/>
</dbReference>
<reference evidence="2 3" key="1">
    <citation type="submission" date="2014-06" db="EMBL/GenBank/DDBJ databases">
        <title>Whole Genome Sequences of Three Symbiotic Endozoicomonas Bacteria.</title>
        <authorList>
            <person name="Neave M.J."/>
            <person name="Apprill A."/>
            <person name="Voolstra C.R."/>
        </authorList>
    </citation>
    <scope>NUCLEOTIDE SEQUENCE [LARGE SCALE GENOMIC DNA]</scope>
    <source>
        <strain evidence="2 3">DSM 22380</strain>
    </source>
</reference>
<dbReference type="InterPro" id="IPR012902">
    <property type="entry name" value="N_methyl_site"/>
</dbReference>
<evidence type="ECO:0008006" key="4">
    <source>
        <dbReference type="Google" id="ProtNLM"/>
    </source>
</evidence>
<sequence>MIKISWVITSHNRQQGFTLVELMVAVTLSLFLLAGVAVLYLNTFTAQRDSSAMITLNDNARTALTIISRDLRSAGYNNGLPPGSISQNGLTVTDDCSGIAAALTPSPAFMAGRASNDIFGCAAGQTGNYTATDGLPSDWLLFRGTVGELVNTPLTNTNYLVANTQEGRLFRSATAPLISDDQQVREYQFSLFYLRDNQLKLTRLANDALVETTLANNIEAMRVFLGIDDDGDGQINRYQGTPANTNTWTEQQWNEVQSIKLYLLTTTDQVNNYEDHRTYQMGDITVQPDGDSRHRRLASTTIYLYNHAYR</sequence>
<dbReference type="eggNOG" id="COG4966">
    <property type="taxonomic scope" value="Bacteria"/>
</dbReference>
<name>A0A081KCB4_9GAMM</name>
<evidence type="ECO:0000256" key="1">
    <source>
        <dbReference type="SAM" id="Phobius"/>
    </source>
</evidence>
<dbReference type="NCBIfam" id="TIGR02532">
    <property type="entry name" value="IV_pilin_GFxxxE"/>
    <property type="match status" value="1"/>
</dbReference>
<protein>
    <recommendedName>
        <fullName evidence="4">Pilus assembly protein PilW</fullName>
    </recommendedName>
</protein>
<dbReference type="InterPro" id="IPR032092">
    <property type="entry name" value="PilW"/>
</dbReference>
<dbReference type="PROSITE" id="PS00409">
    <property type="entry name" value="PROKAR_NTER_METHYL"/>
    <property type="match status" value="1"/>
</dbReference>
<gene>
    <name evidence="2" type="ORF">GV64_14520</name>
</gene>
<keyword evidence="1" id="KW-0812">Transmembrane</keyword>
<feature type="transmembrane region" description="Helical" evidence="1">
    <location>
        <begin position="20"/>
        <end position="41"/>
    </location>
</feature>
<dbReference type="Proteomes" id="UP000027997">
    <property type="component" value="Unassembled WGS sequence"/>
</dbReference>
<dbReference type="STRING" id="305900.GV64_14520"/>
<organism evidence="2 3">
    <name type="scientific">Endozoicomonas elysicola</name>
    <dbReference type="NCBI Taxonomy" id="305900"/>
    <lineage>
        <taxon>Bacteria</taxon>
        <taxon>Pseudomonadati</taxon>
        <taxon>Pseudomonadota</taxon>
        <taxon>Gammaproteobacteria</taxon>
        <taxon>Oceanospirillales</taxon>
        <taxon>Endozoicomonadaceae</taxon>
        <taxon>Endozoicomonas</taxon>
    </lineage>
</organism>